<evidence type="ECO:0000256" key="8">
    <source>
        <dbReference type="ARBA" id="ARBA00022989"/>
    </source>
</evidence>
<dbReference type="GO" id="GO:0009706">
    <property type="term" value="C:chloroplast inner membrane"/>
    <property type="evidence" value="ECO:0007669"/>
    <property type="project" value="UniProtKB-SubCell"/>
</dbReference>
<keyword evidence="16" id="KW-1185">Reference proteome</keyword>
<evidence type="ECO:0000256" key="13">
    <source>
        <dbReference type="ARBA" id="ARBA00082202"/>
    </source>
</evidence>
<evidence type="ECO:0000256" key="10">
    <source>
        <dbReference type="ARBA" id="ARBA00056414"/>
    </source>
</evidence>
<evidence type="ECO:0000256" key="9">
    <source>
        <dbReference type="ARBA" id="ARBA00023136"/>
    </source>
</evidence>
<evidence type="ECO:0000259" key="14">
    <source>
        <dbReference type="SMART" id="SM00727"/>
    </source>
</evidence>
<comment type="function">
    <text evidence="10">Involved in protein precursor import into chloroplasts. Part of the motor complex consisting of a co-chaperone (TIC40) and a chaperone (HSP93) associated with the import channel (TIC110). Causes the release of bound transit peptides from TIC110 and stimulates ATP hydrolysis by HSP93. Involved in reinsertion of proteins from the chloroplast stroma into the inner membrane.</text>
</comment>
<comment type="caution">
    <text evidence="15">The sequence shown here is derived from an EMBL/GenBank/DDBJ whole genome shotgun (WGS) entry which is preliminary data.</text>
</comment>
<dbReference type="EMBL" id="BEGY01000231">
    <property type="protein sequence ID" value="GAX86130.1"/>
    <property type="molecule type" value="Genomic_DNA"/>
</dbReference>
<keyword evidence="5" id="KW-0677">Repeat</keyword>
<dbReference type="Pfam" id="PF17830">
    <property type="entry name" value="STI1-HOP_DP"/>
    <property type="match status" value="1"/>
</dbReference>
<keyword evidence="7" id="KW-0809">Transit peptide</keyword>
<dbReference type="GO" id="GO:0009535">
    <property type="term" value="C:chloroplast thylakoid membrane"/>
    <property type="evidence" value="ECO:0007669"/>
    <property type="project" value="TreeGrafter"/>
</dbReference>
<keyword evidence="9" id="KW-0472">Membrane</keyword>
<dbReference type="FunFam" id="1.10.260.100:FF:000008">
    <property type="entry name" value="Protein TIC 40, chloroplastic"/>
    <property type="match status" value="1"/>
</dbReference>
<name>A0A250XTK9_9CHLO</name>
<comment type="subcellular location">
    <subcellularLocation>
        <location evidence="11">Plastid</location>
        <location evidence="11">Chloroplast inner membrane</location>
        <topology evidence="11">Single-pass membrane protein</topology>
    </subcellularLocation>
</comment>
<dbReference type="GO" id="GO:0045037">
    <property type="term" value="P:protein import into chloroplast stroma"/>
    <property type="evidence" value="ECO:0007669"/>
    <property type="project" value="TreeGrafter"/>
</dbReference>
<keyword evidence="1" id="KW-0813">Transport</keyword>
<dbReference type="SMART" id="SM00727">
    <property type="entry name" value="STI1"/>
    <property type="match status" value="1"/>
</dbReference>
<dbReference type="Gene3D" id="1.10.260.100">
    <property type="match status" value="1"/>
</dbReference>
<keyword evidence="8" id="KW-1133">Transmembrane helix</keyword>
<feature type="domain" description="STI1" evidence="14">
    <location>
        <begin position="69"/>
        <end position="108"/>
    </location>
</feature>
<evidence type="ECO:0000256" key="4">
    <source>
        <dbReference type="ARBA" id="ARBA00022692"/>
    </source>
</evidence>
<evidence type="ECO:0000256" key="3">
    <source>
        <dbReference type="ARBA" id="ARBA00022640"/>
    </source>
</evidence>
<evidence type="ECO:0000256" key="2">
    <source>
        <dbReference type="ARBA" id="ARBA00022528"/>
    </source>
</evidence>
<evidence type="ECO:0000256" key="11">
    <source>
        <dbReference type="ARBA" id="ARBA00060470"/>
    </source>
</evidence>
<gene>
    <name evidence="15" type="ORF">CEUSTIGMA_g13543.t1</name>
</gene>
<dbReference type="InterPro" id="IPR006636">
    <property type="entry name" value="STI1_HS-bd"/>
</dbReference>
<accession>A0A250XTK9</accession>
<evidence type="ECO:0000256" key="12">
    <source>
        <dbReference type="ARBA" id="ARBA00070821"/>
    </source>
</evidence>
<evidence type="ECO:0000256" key="5">
    <source>
        <dbReference type="ARBA" id="ARBA00022737"/>
    </source>
</evidence>
<keyword evidence="4" id="KW-0812">Transmembrane</keyword>
<dbReference type="InterPro" id="IPR041243">
    <property type="entry name" value="STI1/HOP_DP"/>
</dbReference>
<proteinExistence type="predicted"/>
<dbReference type="STRING" id="1157962.A0A250XTK9"/>
<keyword evidence="6" id="KW-0653">Protein transport</keyword>
<reference evidence="15 16" key="1">
    <citation type="submission" date="2017-08" db="EMBL/GenBank/DDBJ databases">
        <title>Acidophilic green algal genome provides insights into adaptation to an acidic environment.</title>
        <authorList>
            <person name="Hirooka S."/>
            <person name="Hirose Y."/>
            <person name="Kanesaki Y."/>
            <person name="Higuchi S."/>
            <person name="Fujiwara T."/>
            <person name="Onuma R."/>
            <person name="Era A."/>
            <person name="Ohbayashi R."/>
            <person name="Uzuka A."/>
            <person name="Nozaki H."/>
            <person name="Yoshikawa H."/>
            <person name="Miyagishima S.Y."/>
        </authorList>
    </citation>
    <scope>NUCLEOTIDE SEQUENCE [LARGE SCALE GENOMIC DNA]</scope>
    <source>
        <strain evidence="15 16">NIES-2499</strain>
    </source>
</reference>
<evidence type="ECO:0000313" key="15">
    <source>
        <dbReference type="EMBL" id="GAX86130.1"/>
    </source>
</evidence>
<keyword evidence="2" id="KW-0150">Chloroplast</keyword>
<sequence length="124" mass="14032">MRNPSSIEWMLSNPEVKKQMAQMFESQNMMSPQMMEMMKSMDFNQAKVNAQFDELGLKPEDVISKVMSDPDLASGFSNPKVQAAIMDISQNPMNIVKYQQDPEIMSVLEKVTQVFQPGVPPSAR</sequence>
<dbReference type="Proteomes" id="UP000232323">
    <property type="component" value="Unassembled WGS sequence"/>
</dbReference>
<evidence type="ECO:0000313" key="16">
    <source>
        <dbReference type="Proteomes" id="UP000232323"/>
    </source>
</evidence>
<organism evidence="15 16">
    <name type="scientific">Chlamydomonas eustigma</name>
    <dbReference type="NCBI Taxonomy" id="1157962"/>
    <lineage>
        <taxon>Eukaryota</taxon>
        <taxon>Viridiplantae</taxon>
        <taxon>Chlorophyta</taxon>
        <taxon>core chlorophytes</taxon>
        <taxon>Chlorophyceae</taxon>
        <taxon>CS clade</taxon>
        <taxon>Chlamydomonadales</taxon>
        <taxon>Chlamydomonadaceae</taxon>
        <taxon>Chlamydomonas</taxon>
    </lineage>
</organism>
<evidence type="ECO:0000256" key="7">
    <source>
        <dbReference type="ARBA" id="ARBA00022946"/>
    </source>
</evidence>
<dbReference type="PANTHER" id="PTHR47296:SF1">
    <property type="entry name" value="PROTEIN TIC 40, CHLOROPLASTIC"/>
    <property type="match status" value="1"/>
</dbReference>
<dbReference type="PANTHER" id="PTHR47296">
    <property type="entry name" value="PROTEIN TIC 40, CHLOROPLASTIC"/>
    <property type="match status" value="1"/>
</dbReference>
<dbReference type="OrthoDB" id="533763at2759"/>
<evidence type="ECO:0000256" key="6">
    <source>
        <dbReference type="ARBA" id="ARBA00022927"/>
    </source>
</evidence>
<keyword evidence="3" id="KW-0934">Plastid</keyword>
<dbReference type="GO" id="GO:0009658">
    <property type="term" value="P:chloroplast organization"/>
    <property type="evidence" value="ECO:0007669"/>
    <property type="project" value="TreeGrafter"/>
</dbReference>
<protein>
    <recommendedName>
        <fullName evidence="12">Protein TIC 40, chloroplastic</fullName>
    </recommendedName>
    <alternativeName>
        <fullName evidence="13">Translocon at the inner envelope membrane of chloroplasts 40</fullName>
    </alternativeName>
</protein>
<dbReference type="AlphaFoldDB" id="A0A250XTK9"/>
<evidence type="ECO:0000256" key="1">
    <source>
        <dbReference type="ARBA" id="ARBA00022448"/>
    </source>
</evidence>